<keyword evidence="3" id="KW-0326">Glycosidase</keyword>
<evidence type="ECO:0000313" key="8">
    <source>
        <dbReference type="EMBL" id="GAA1782925.1"/>
    </source>
</evidence>
<protein>
    <recommendedName>
        <fullName evidence="2">alpha-amylase</fullName>
        <ecNumber evidence="2">3.2.1.1</ecNumber>
    </recommendedName>
    <alternativeName>
        <fullName evidence="5">1,4-alpha-D-glucan glucanohydrolase</fullName>
    </alternativeName>
</protein>
<comment type="caution">
    <text evidence="8">The sequence shown here is derived from an EMBL/GenBank/DDBJ whole genome shotgun (WGS) entry which is preliminary data.</text>
</comment>
<dbReference type="CDD" id="cd00063">
    <property type="entry name" value="FN3"/>
    <property type="match status" value="1"/>
</dbReference>
<dbReference type="Gene3D" id="2.60.40.10">
    <property type="entry name" value="Immunoglobulins"/>
    <property type="match status" value="1"/>
</dbReference>
<evidence type="ECO:0000256" key="2">
    <source>
        <dbReference type="ARBA" id="ARBA00012595"/>
    </source>
</evidence>
<gene>
    <name evidence="8" type="ORF">GCM10009768_09770</name>
</gene>
<dbReference type="Pfam" id="PF13620">
    <property type="entry name" value="CarboxypepD_reg"/>
    <property type="match status" value="1"/>
</dbReference>
<dbReference type="InterPro" id="IPR036116">
    <property type="entry name" value="FN3_sf"/>
</dbReference>
<evidence type="ECO:0000256" key="6">
    <source>
        <dbReference type="SAM" id="MobiDB-lite"/>
    </source>
</evidence>
<keyword evidence="3" id="KW-0378">Hydrolase</keyword>
<keyword evidence="4" id="KW-0119">Carbohydrate metabolism</keyword>
<feature type="compositionally biased region" description="Polar residues" evidence="6">
    <location>
        <begin position="333"/>
        <end position="349"/>
    </location>
</feature>
<dbReference type="Gene3D" id="3.40.50.12090">
    <property type="match status" value="1"/>
</dbReference>
<proteinExistence type="predicted"/>
<keyword evidence="4" id="KW-0624">Polysaccharide degradation</keyword>
<dbReference type="InterPro" id="IPR051922">
    <property type="entry name" value="Bact_Sporulation_Assoc"/>
</dbReference>
<dbReference type="InterPro" id="IPR013784">
    <property type="entry name" value="Carb-bd-like_fold"/>
</dbReference>
<organism evidence="8 9">
    <name type="scientific">Leucobacter iarius</name>
    <dbReference type="NCBI Taxonomy" id="333963"/>
    <lineage>
        <taxon>Bacteria</taxon>
        <taxon>Bacillati</taxon>
        <taxon>Actinomycetota</taxon>
        <taxon>Actinomycetes</taxon>
        <taxon>Micrococcales</taxon>
        <taxon>Microbacteriaceae</taxon>
        <taxon>Leucobacter</taxon>
    </lineage>
</organism>
<accession>A0ABN2LBH3</accession>
<evidence type="ECO:0000256" key="3">
    <source>
        <dbReference type="ARBA" id="ARBA00023295"/>
    </source>
</evidence>
<dbReference type="InterPro" id="IPR003961">
    <property type="entry name" value="FN3_dom"/>
</dbReference>
<keyword evidence="9" id="KW-1185">Reference proteome</keyword>
<dbReference type="SMART" id="SM00060">
    <property type="entry name" value="FN3"/>
    <property type="match status" value="1"/>
</dbReference>
<dbReference type="PANTHER" id="PTHR30032:SF8">
    <property type="entry name" value="GERMINATION-SPECIFIC N-ACETYLMURAMOYL-L-ALANINE AMIDASE"/>
    <property type="match status" value="1"/>
</dbReference>
<reference evidence="8 9" key="1">
    <citation type="journal article" date="2019" name="Int. J. Syst. Evol. Microbiol.">
        <title>The Global Catalogue of Microorganisms (GCM) 10K type strain sequencing project: providing services to taxonomists for standard genome sequencing and annotation.</title>
        <authorList>
            <consortium name="The Broad Institute Genomics Platform"/>
            <consortium name="The Broad Institute Genome Sequencing Center for Infectious Disease"/>
            <person name="Wu L."/>
            <person name="Ma J."/>
        </authorList>
    </citation>
    <scope>NUCLEOTIDE SEQUENCE [LARGE SCALE GENOMIC DNA]</scope>
    <source>
        <strain evidence="8 9">JCM 14736</strain>
    </source>
</reference>
<sequence length="763" mass="75379">MQIKSTNDARGSAPGRRIARGAFAWALGALLAVSGIATGAGVGIAPAHASDPQVAKITTISGKIVNSAGQPVAGAKLTAEPNMGDTFSPPPRSATTKADGTFTLVSDLSTRFVLSVHGPAPYAGSVLDTSGKLATGDSSQMRVFDGGGTFALGTLTLQSGVKVSGNFTLSGYPAPTRAWAAFTGKNGSAGKYFGGIEAQAANGSTAWSAYVLPGDYTLEGWVGGASSAYSGGSTFTVPAGGRSGLDLVFAGTGIVATGTVTDPDGKPAAGIYVGADDIASSNGGQHTAVTDAAGKWSIINLPAANYRISFQNGRGDYGFWKSGSATVVPDQASSSALNATTPGTKTVPNITMRRGGPNAPATVSATAGNAQATVSWTTPTDLNGAVVYQYSVTAYSGATAVKTVTTTGAKSVIVTGLTNGTAYTFKVQAFTGYGASGLSAASAAVTPKAPPVPGVATRLAGGSRYETAANVSKASFTQTGGTVYLANGVGLPDALAAAPVAGHGKSPILLVETNAIPAATAAELKRLKPAKIVLLGGTGVISDAMIAKVKAASGASAVERWNGSDRYATAADVAKRAFPGTVDTVYVANGLGLPDALASAPVAGIGNSPILLVATGSVPSVTAARLAALKPKKIVVLGGTGVVPKALESKLAAAAGSNPSIVRWAGSDRYSTAATVTTQAFGSGAATVYVANGLGLPDALAAAPVAAVQNAPILLVEAGAIPSSTATALQTLKSKRKIDKIVVLGGSGVVSDAVLAQLRGYTG</sequence>
<evidence type="ECO:0000256" key="1">
    <source>
        <dbReference type="ARBA" id="ARBA00000548"/>
    </source>
</evidence>
<comment type="catalytic activity">
    <reaction evidence="1">
        <text>Endohydrolysis of (1-&gt;4)-alpha-D-glucosidic linkages in polysaccharides containing three or more (1-&gt;4)-alpha-linked D-glucose units.</text>
        <dbReference type="EC" id="3.2.1.1"/>
    </reaction>
</comment>
<evidence type="ECO:0000256" key="5">
    <source>
        <dbReference type="ARBA" id="ARBA00030238"/>
    </source>
</evidence>
<dbReference type="SUPFAM" id="SSF49452">
    <property type="entry name" value="Starch-binding domain-like"/>
    <property type="match status" value="1"/>
</dbReference>
<dbReference type="EC" id="3.2.1.1" evidence="2"/>
<dbReference type="Gene3D" id="2.60.40.1120">
    <property type="entry name" value="Carboxypeptidase-like, regulatory domain"/>
    <property type="match status" value="1"/>
</dbReference>
<dbReference type="InterPro" id="IPR013783">
    <property type="entry name" value="Ig-like_fold"/>
</dbReference>
<dbReference type="PROSITE" id="PS50853">
    <property type="entry name" value="FN3"/>
    <property type="match status" value="1"/>
</dbReference>
<dbReference type="PANTHER" id="PTHR30032">
    <property type="entry name" value="N-ACETYLMURAMOYL-L-ALANINE AMIDASE-RELATED"/>
    <property type="match status" value="1"/>
</dbReference>
<evidence type="ECO:0000259" key="7">
    <source>
        <dbReference type="PROSITE" id="PS50853"/>
    </source>
</evidence>
<name>A0ABN2LBH3_9MICO</name>
<dbReference type="EMBL" id="BAAAOB010000001">
    <property type="protein sequence ID" value="GAA1782925.1"/>
    <property type="molecule type" value="Genomic_DNA"/>
</dbReference>
<feature type="region of interest" description="Disordered" evidence="6">
    <location>
        <begin position="333"/>
        <end position="355"/>
    </location>
</feature>
<dbReference type="SUPFAM" id="SSF49265">
    <property type="entry name" value="Fibronectin type III"/>
    <property type="match status" value="1"/>
</dbReference>
<dbReference type="Pfam" id="PF04122">
    <property type="entry name" value="CW_binding_2"/>
    <property type="match status" value="3"/>
</dbReference>
<dbReference type="Proteomes" id="UP001500851">
    <property type="component" value="Unassembled WGS sequence"/>
</dbReference>
<feature type="domain" description="Fibronectin type-III" evidence="7">
    <location>
        <begin position="357"/>
        <end position="452"/>
    </location>
</feature>
<evidence type="ECO:0000256" key="4">
    <source>
        <dbReference type="ARBA" id="ARBA00023326"/>
    </source>
</evidence>
<dbReference type="Pfam" id="PF00041">
    <property type="entry name" value="fn3"/>
    <property type="match status" value="1"/>
</dbReference>
<dbReference type="InterPro" id="IPR007253">
    <property type="entry name" value="Cell_wall-bd_2"/>
</dbReference>
<evidence type="ECO:0000313" key="9">
    <source>
        <dbReference type="Proteomes" id="UP001500851"/>
    </source>
</evidence>